<dbReference type="Proteomes" id="UP000002630">
    <property type="component" value="Linkage Group LG15"/>
</dbReference>
<dbReference type="EMBL" id="FN649740">
    <property type="protein sequence ID" value="CBJ27136.1"/>
    <property type="molecule type" value="Genomic_DNA"/>
</dbReference>
<keyword evidence="2" id="KW-1185">Reference proteome</keyword>
<evidence type="ECO:0000313" key="2">
    <source>
        <dbReference type="Proteomes" id="UP000002630"/>
    </source>
</evidence>
<dbReference type="Pfam" id="PF05725">
    <property type="entry name" value="FNIP"/>
    <property type="match status" value="1"/>
</dbReference>
<protein>
    <submittedName>
        <fullName evidence="1">Uncharacterized protein</fullName>
    </submittedName>
</protein>
<proteinExistence type="predicted"/>
<dbReference type="EMBL" id="FN648763">
    <property type="protein sequence ID" value="CBJ27136.1"/>
    <property type="molecule type" value="Genomic_DNA"/>
</dbReference>
<reference evidence="1 2" key="1">
    <citation type="journal article" date="2010" name="Nature">
        <title>The Ectocarpus genome and the independent evolution of multicellularity in brown algae.</title>
        <authorList>
            <person name="Cock J.M."/>
            <person name="Sterck L."/>
            <person name="Rouze P."/>
            <person name="Scornet D."/>
            <person name="Allen A.E."/>
            <person name="Amoutzias G."/>
            <person name="Anthouard V."/>
            <person name="Artiguenave F."/>
            <person name="Aury J.M."/>
            <person name="Badger J.H."/>
            <person name="Beszteri B."/>
            <person name="Billiau K."/>
            <person name="Bonnet E."/>
            <person name="Bothwell J.H."/>
            <person name="Bowler C."/>
            <person name="Boyen C."/>
            <person name="Brownlee C."/>
            <person name="Carrano C.J."/>
            <person name="Charrier B."/>
            <person name="Cho G.Y."/>
            <person name="Coelho S.M."/>
            <person name="Collen J."/>
            <person name="Corre E."/>
            <person name="Da Silva C."/>
            <person name="Delage L."/>
            <person name="Delaroque N."/>
            <person name="Dittami S.M."/>
            <person name="Doulbeau S."/>
            <person name="Elias M."/>
            <person name="Farnham G."/>
            <person name="Gachon C.M."/>
            <person name="Gschloessl B."/>
            <person name="Heesch S."/>
            <person name="Jabbari K."/>
            <person name="Jubin C."/>
            <person name="Kawai H."/>
            <person name="Kimura K."/>
            <person name="Kloareg B."/>
            <person name="Kupper F.C."/>
            <person name="Lang D."/>
            <person name="Le Bail A."/>
            <person name="Leblanc C."/>
            <person name="Lerouge P."/>
            <person name="Lohr M."/>
            <person name="Lopez P.J."/>
            <person name="Martens C."/>
            <person name="Maumus F."/>
            <person name="Michel G."/>
            <person name="Miranda-Saavedra D."/>
            <person name="Morales J."/>
            <person name="Moreau H."/>
            <person name="Motomura T."/>
            <person name="Nagasato C."/>
            <person name="Napoli C.A."/>
            <person name="Nelson D.R."/>
            <person name="Nyvall-Collen P."/>
            <person name="Peters A.F."/>
            <person name="Pommier C."/>
            <person name="Potin P."/>
            <person name="Poulain J."/>
            <person name="Quesneville H."/>
            <person name="Read B."/>
            <person name="Rensing S.A."/>
            <person name="Ritter A."/>
            <person name="Rousvoal S."/>
            <person name="Samanta M."/>
            <person name="Samson G."/>
            <person name="Schroeder D.C."/>
            <person name="Segurens B."/>
            <person name="Strittmatter M."/>
            <person name="Tonon T."/>
            <person name="Tregear J.W."/>
            <person name="Valentin K."/>
            <person name="von Dassow P."/>
            <person name="Yamagishi T."/>
            <person name="Van de Peer Y."/>
            <person name="Wincker P."/>
        </authorList>
    </citation>
    <scope>NUCLEOTIDE SEQUENCE [LARGE SCALE GENOMIC DNA]</scope>
    <source>
        <strain evidence="2">Ec32 / CCAP1310/4</strain>
    </source>
</reference>
<dbReference type="AlphaFoldDB" id="D7G4C1"/>
<dbReference type="OrthoDB" id="444581at2759"/>
<dbReference type="InParanoid" id="D7G4C1"/>
<organism evidence="1 2">
    <name type="scientific">Ectocarpus siliculosus</name>
    <name type="common">Brown alga</name>
    <name type="synonym">Conferva siliculosa</name>
    <dbReference type="NCBI Taxonomy" id="2880"/>
    <lineage>
        <taxon>Eukaryota</taxon>
        <taxon>Sar</taxon>
        <taxon>Stramenopiles</taxon>
        <taxon>Ochrophyta</taxon>
        <taxon>PX clade</taxon>
        <taxon>Phaeophyceae</taxon>
        <taxon>Ectocarpales</taxon>
        <taxon>Ectocarpaceae</taxon>
        <taxon>Ectocarpus</taxon>
    </lineage>
</organism>
<gene>
    <name evidence="1" type="ORF">Esi_0055_0110</name>
</gene>
<name>D7G4C1_ECTSI</name>
<accession>D7G4C1</accession>
<evidence type="ECO:0000313" key="1">
    <source>
        <dbReference type="EMBL" id="CBJ27136.1"/>
    </source>
</evidence>
<dbReference type="InterPro" id="IPR008615">
    <property type="entry name" value="FNIP"/>
</dbReference>
<sequence length="164" mass="18874">MLSKWATLKSVKQLQLASLSICSESRACTAFHLRVVRRTPKRLWTTTSSTGKRVGTDGVPPMRVDWLTFREYFEPAVRNVVWRAGLRKISFGKHFNHPLTGVTWPAGLRAIVFGFHFDQPIESVVFPPGLEELEFGPMFDQDVNRTFNRRKERNVRLPFTRALA</sequence>